<reference evidence="4 5" key="1">
    <citation type="submission" date="2018-08" db="EMBL/GenBank/DDBJ databases">
        <title>A genome reference for cultivated species of the human gut microbiota.</title>
        <authorList>
            <person name="Zou Y."/>
            <person name="Xue W."/>
            <person name="Luo G."/>
        </authorList>
    </citation>
    <scope>NUCLEOTIDE SEQUENCE [LARGE SCALE GENOMIC DNA]</scope>
    <source>
        <strain evidence="4 5">AF31-28B-AC</strain>
    </source>
</reference>
<gene>
    <name evidence="4" type="ORF">DWZ34_15115</name>
</gene>
<proteinExistence type="predicted"/>
<dbReference type="InterPro" id="IPR011006">
    <property type="entry name" value="CheY-like_superfamily"/>
</dbReference>
<feature type="domain" description="Response regulatory" evidence="2">
    <location>
        <begin position="4"/>
        <end position="114"/>
    </location>
</feature>
<dbReference type="Pfam" id="PF00072">
    <property type="entry name" value="Response_reg"/>
    <property type="match status" value="1"/>
</dbReference>
<feature type="domain" description="HTH LytTR-type" evidence="3">
    <location>
        <begin position="133"/>
        <end position="233"/>
    </location>
</feature>
<dbReference type="InterPro" id="IPR001789">
    <property type="entry name" value="Sig_transdc_resp-reg_receiver"/>
</dbReference>
<dbReference type="PROSITE" id="PS50930">
    <property type="entry name" value="HTH_LYTTR"/>
    <property type="match status" value="1"/>
</dbReference>
<name>A0A415SVG4_9BACT</name>
<dbReference type="RefSeq" id="WP_118028219.1">
    <property type="nucleotide sequence ID" value="NZ_DBEXEW010000092.1"/>
</dbReference>
<dbReference type="Pfam" id="PF04397">
    <property type="entry name" value="LytTR"/>
    <property type="match status" value="1"/>
</dbReference>
<dbReference type="GO" id="GO:0000156">
    <property type="term" value="F:phosphorelay response regulator activity"/>
    <property type="evidence" value="ECO:0007669"/>
    <property type="project" value="InterPro"/>
</dbReference>
<keyword evidence="4" id="KW-0238">DNA-binding</keyword>
<feature type="modified residue" description="4-aspartylphosphate" evidence="1">
    <location>
        <position position="54"/>
    </location>
</feature>
<evidence type="ECO:0000256" key="1">
    <source>
        <dbReference type="PROSITE-ProRule" id="PRU00169"/>
    </source>
</evidence>
<evidence type="ECO:0000259" key="2">
    <source>
        <dbReference type="PROSITE" id="PS50110"/>
    </source>
</evidence>
<evidence type="ECO:0000313" key="4">
    <source>
        <dbReference type="EMBL" id="RHM93056.1"/>
    </source>
</evidence>
<dbReference type="PANTHER" id="PTHR37299">
    <property type="entry name" value="TRANSCRIPTIONAL REGULATOR-RELATED"/>
    <property type="match status" value="1"/>
</dbReference>
<organism evidence="4 5">
    <name type="scientific">Phocaeicola plebeius</name>
    <dbReference type="NCBI Taxonomy" id="310297"/>
    <lineage>
        <taxon>Bacteria</taxon>
        <taxon>Pseudomonadati</taxon>
        <taxon>Bacteroidota</taxon>
        <taxon>Bacteroidia</taxon>
        <taxon>Bacteroidales</taxon>
        <taxon>Bacteroidaceae</taxon>
        <taxon>Phocaeicola</taxon>
    </lineage>
</organism>
<dbReference type="Gene3D" id="2.40.50.1020">
    <property type="entry name" value="LytTr DNA-binding domain"/>
    <property type="match status" value="1"/>
</dbReference>
<sequence>MSLKCIAIDDEPMALEIITSFCQRYGNIELTTFNNPLRGMEQVRRSRPDILFLDIEMGDLNGVELARDLPPGTLLIFTTAYAQYALDGFELSAVDFLHKPFSYHRFEKAVQKAIELHKLQQLSAHPSFADESITLKAEYKNVQIKLKDILYIESMDNYVRIHLTERQSLMSQTSMKSIQKLLPAEKFIRVHKSFIVPAHRIASYTSKEITLYNGTKIPVGRSYSQNLKLSISNS</sequence>
<evidence type="ECO:0000313" key="5">
    <source>
        <dbReference type="Proteomes" id="UP000285109"/>
    </source>
</evidence>
<dbReference type="Proteomes" id="UP000285109">
    <property type="component" value="Unassembled WGS sequence"/>
</dbReference>
<protein>
    <submittedName>
        <fullName evidence="4">DNA-binding response regulator</fullName>
    </submittedName>
</protein>
<dbReference type="SMART" id="SM00850">
    <property type="entry name" value="LytTR"/>
    <property type="match status" value="1"/>
</dbReference>
<dbReference type="SUPFAM" id="SSF52172">
    <property type="entry name" value="CheY-like"/>
    <property type="match status" value="1"/>
</dbReference>
<comment type="caution">
    <text evidence="4">The sequence shown here is derived from an EMBL/GenBank/DDBJ whole genome shotgun (WGS) entry which is preliminary data.</text>
</comment>
<dbReference type="GO" id="GO:0003677">
    <property type="term" value="F:DNA binding"/>
    <property type="evidence" value="ECO:0007669"/>
    <property type="project" value="UniProtKB-KW"/>
</dbReference>
<dbReference type="PROSITE" id="PS50110">
    <property type="entry name" value="RESPONSE_REGULATORY"/>
    <property type="match status" value="1"/>
</dbReference>
<dbReference type="Gene3D" id="3.40.50.2300">
    <property type="match status" value="1"/>
</dbReference>
<dbReference type="InterPro" id="IPR046947">
    <property type="entry name" value="LytR-like"/>
</dbReference>
<dbReference type="EMBL" id="QRQK01000037">
    <property type="protein sequence ID" value="RHM93056.1"/>
    <property type="molecule type" value="Genomic_DNA"/>
</dbReference>
<dbReference type="InterPro" id="IPR007492">
    <property type="entry name" value="LytTR_DNA-bd_dom"/>
</dbReference>
<dbReference type="PANTHER" id="PTHR37299:SF1">
    <property type="entry name" value="STAGE 0 SPORULATION PROTEIN A HOMOLOG"/>
    <property type="match status" value="1"/>
</dbReference>
<dbReference type="SMART" id="SM00448">
    <property type="entry name" value="REC"/>
    <property type="match status" value="1"/>
</dbReference>
<dbReference type="AlphaFoldDB" id="A0A415SVG4"/>
<accession>A0A415SVG4</accession>
<evidence type="ECO:0000259" key="3">
    <source>
        <dbReference type="PROSITE" id="PS50930"/>
    </source>
</evidence>
<keyword evidence="1" id="KW-0597">Phosphoprotein</keyword>